<name>A0AAD9MTH4_9ANNE</name>
<proteinExistence type="predicted"/>
<evidence type="ECO:0000313" key="2">
    <source>
        <dbReference type="Proteomes" id="UP001208570"/>
    </source>
</evidence>
<keyword evidence="2" id="KW-1185">Reference proteome</keyword>
<protein>
    <submittedName>
        <fullName evidence="1">Uncharacterized protein</fullName>
    </submittedName>
</protein>
<dbReference type="EMBL" id="JAODUP010000859">
    <property type="protein sequence ID" value="KAK2143261.1"/>
    <property type="molecule type" value="Genomic_DNA"/>
</dbReference>
<sequence length="311" mass="35322">MDPESFETLAQQQQRECEEVDQQCRSIYSVSIRQQCQQEKVKPHLSDIDGDTAISPTYRVDSLLDNSKWSQNKRVRFLTQAESPLVGGVQVLNGGEMVDDAIEFLPMVKDKLAEILAKESAHVRETVQKMVDEYQQLFDRAFLIFTCEDDLDESRQERYYDQLRRDVNPEKNPVSYKLATSYDMVIGSVSQFIKQMASHAKTATILFVGCGTDTKKMLPESTNESEMVKRILADIDAEWKKWHKANGDLCLPASVTVVITGCPDLSNETLPEQQKVVKLVIVKDLDRVHTDSTPMSPKLPTKTNVSYCTLF</sequence>
<dbReference type="Proteomes" id="UP001208570">
    <property type="component" value="Unassembled WGS sequence"/>
</dbReference>
<reference evidence="1" key="1">
    <citation type="journal article" date="2023" name="Mol. Biol. Evol.">
        <title>Third-Generation Sequencing Reveals the Adaptive Role of the Epigenome in Three Deep-Sea Polychaetes.</title>
        <authorList>
            <person name="Perez M."/>
            <person name="Aroh O."/>
            <person name="Sun Y."/>
            <person name="Lan Y."/>
            <person name="Juniper S.K."/>
            <person name="Young C.R."/>
            <person name="Angers B."/>
            <person name="Qian P.Y."/>
        </authorList>
    </citation>
    <scope>NUCLEOTIDE SEQUENCE</scope>
    <source>
        <strain evidence="1">P08H-3</strain>
    </source>
</reference>
<organism evidence="1 2">
    <name type="scientific">Paralvinella palmiformis</name>
    <dbReference type="NCBI Taxonomy" id="53620"/>
    <lineage>
        <taxon>Eukaryota</taxon>
        <taxon>Metazoa</taxon>
        <taxon>Spiralia</taxon>
        <taxon>Lophotrochozoa</taxon>
        <taxon>Annelida</taxon>
        <taxon>Polychaeta</taxon>
        <taxon>Sedentaria</taxon>
        <taxon>Canalipalpata</taxon>
        <taxon>Terebellida</taxon>
        <taxon>Terebelliformia</taxon>
        <taxon>Alvinellidae</taxon>
        <taxon>Paralvinella</taxon>
    </lineage>
</organism>
<gene>
    <name evidence="1" type="ORF">LSH36_859g02053</name>
</gene>
<accession>A0AAD9MTH4</accession>
<comment type="caution">
    <text evidence="1">The sequence shown here is derived from an EMBL/GenBank/DDBJ whole genome shotgun (WGS) entry which is preliminary data.</text>
</comment>
<evidence type="ECO:0000313" key="1">
    <source>
        <dbReference type="EMBL" id="KAK2143261.1"/>
    </source>
</evidence>
<dbReference type="AlphaFoldDB" id="A0AAD9MTH4"/>